<dbReference type="Proteomes" id="UP001497493">
    <property type="component" value="Chromosome"/>
</dbReference>
<gene>
    <name evidence="2" type="ORF">MECH1_V1_0591</name>
</gene>
<evidence type="ECO:0000313" key="2">
    <source>
        <dbReference type="EMBL" id="CAL1239367.1"/>
    </source>
</evidence>
<sequence length="83" mass="9275">MAATTLLGACAPSPSVRPTNDSELEEAANDLEDSKYEYEACLREQEEDDNLSCEELKEMYEEDRRAYDQALAKQARLAGKGAR</sequence>
<evidence type="ECO:0000313" key="3">
    <source>
        <dbReference type="Proteomes" id="UP001497493"/>
    </source>
</evidence>
<organism evidence="2 3">
    <name type="scientific">Candidatus Methylocalor cossyra</name>
    <dbReference type="NCBI Taxonomy" id="3108543"/>
    <lineage>
        <taxon>Bacteria</taxon>
        <taxon>Pseudomonadati</taxon>
        <taxon>Pseudomonadota</taxon>
        <taxon>Gammaproteobacteria</taxon>
        <taxon>Methylococcales</taxon>
        <taxon>Methylococcaceae</taxon>
        <taxon>Candidatus Methylocalor</taxon>
    </lineage>
</organism>
<protein>
    <recommendedName>
        <fullName evidence="4">EexN family lipoprotein</fullName>
    </recommendedName>
</protein>
<accession>A0ABP1C5C4</accession>
<reference evidence="2 3" key="1">
    <citation type="submission" date="2024-04" db="EMBL/GenBank/DDBJ databases">
        <authorList>
            <person name="Cremers G."/>
        </authorList>
    </citation>
    <scope>NUCLEOTIDE SEQUENCE [LARGE SCALE GENOMIC DNA]</scope>
    <source>
        <strain evidence="2">MeCH1-AG</strain>
    </source>
</reference>
<name>A0ABP1C5C4_9GAMM</name>
<evidence type="ECO:0000256" key="1">
    <source>
        <dbReference type="SAM" id="MobiDB-lite"/>
    </source>
</evidence>
<evidence type="ECO:0008006" key="4">
    <source>
        <dbReference type="Google" id="ProtNLM"/>
    </source>
</evidence>
<proteinExistence type="predicted"/>
<dbReference type="EMBL" id="OZ026884">
    <property type="protein sequence ID" value="CAL1239367.1"/>
    <property type="molecule type" value="Genomic_DNA"/>
</dbReference>
<keyword evidence="3" id="KW-1185">Reference proteome</keyword>
<feature type="region of interest" description="Disordered" evidence="1">
    <location>
        <begin position="1"/>
        <end position="26"/>
    </location>
</feature>
<dbReference type="RefSeq" id="WP_348758927.1">
    <property type="nucleotide sequence ID" value="NZ_OZ026884.1"/>
</dbReference>